<feature type="region of interest" description="Disordered" evidence="5">
    <location>
        <begin position="6113"/>
        <end position="6132"/>
    </location>
</feature>
<dbReference type="InterPro" id="IPR041690">
    <property type="entry name" value="Cadherin_5"/>
</dbReference>
<feature type="compositionally biased region" description="Basic and acidic residues" evidence="5">
    <location>
        <begin position="6839"/>
        <end position="6848"/>
    </location>
</feature>
<evidence type="ECO:0000256" key="2">
    <source>
        <dbReference type="ARBA" id="ARBA00022737"/>
    </source>
</evidence>
<dbReference type="GO" id="GO:0007154">
    <property type="term" value="P:cell communication"/>
    <property type="evidence" value="ECO:0007669"/>
    <property type="project" value="InterPro"/>
</dbReference>
<feature type="compositionally biased region" description="Low complexity" evidence="5">
    <location>
        <begin position="5966"/>
        <end position="5979"/>
    </location>
</feature>
<keyword evidence="3" id="KW-0106">Calcium</keyword>
<dbReference type="PANTHER" id="PTHR11878:SF65">
    <property type="entry name" value="NA_CA-EXCHANGE PROTEIN, ISOFORM G"/>
    <property type="match status" value="1"/>
</dbReference>
<feature type="compositionally biased region" description="Low complexity" evidence="5">
    <location>
        <begin position="5822"/>
        <end position="5854"/>
    </location>
</feature>
<dbReference type="SUPFAM" id="SSF141072">
    <property type="entry name" value="CalX-like"/>
    <property type="match status" value="8"/>
</dbReference>
<feature type="compositionally biased region" description="Low complexity" evidence="5">
    <location>
        <begin position="5750"/>
        <end position="5772"/>
    </location>
</feature>
<dbReference type="PROSITE" id="PS50818">
    <property type="entry name" value="INTEIN_C_TER"/>
    <property type="match status" value="1"/>
</dbReference>
<feature type="compositionally biased region" description="Low complexity" evidence="5">
    <location>
        <begin position="6624"/>
        <end position="6647"/>
    </location>
</feature>
<feature type="region of interest" description="Disordered" evidence="5">
    <location>
        <begin position="6342"/>
        <end position="6361"/>
    </location>
</feature>
<feature type="compositionally biased region" description="Low complexity" evidence="5">
    <location>
        <begin position="5674"/>
        <end position="5683"/>
    </location>
</feature>
<dbReference type="Pfam" id="PF17963">
    <property type="entry name" value="Big_9"/>
    <property type="match status" value="4"/>
</dbReference>
<dbReference type="PROSITE" id="PS50268">
    <property type="entry name" value="CADHERIN_2"/>
    <property type="match status" value="1"/>
</dbReference>
<keyword evidence="6" id="KW-0812">Transmembrane</keyword>
<feature type="region of interest" description="Disordered" evidence="5">
    <location>
        <begin position="6620"/>
        <end position="6656"/>
    </location>
</feature>
<keyword evidence="2" id="KW-0677">Repeat</keyword>
<dbReference type="OrthoDB" id="292060at2"/>
<dbReference type="Pfam" id="PF03160">
    <property type="entry name" value="Calx-beta"/>
    <property type="match status" value="7"/>
</dbReference>
<dbReference type="InterPro" id="IPR051171">
    <property type="entry name" value="CaCA"/>
</dbReference>
<feature type="compositionally biased region" description="Basic and acidic residues" evidence="5">
    <location>
        <begin position="6953"/>
        <end position="6963"/>
    </location>
</feature>
<evidence type="ECO:0000313" key="8">
    <source>
        <dbReference type="EMBL" id="QDU09046.1"/>
    </source>
</evidence>
<keyword evidence="9" id="KW-1185">Reference proteome</keyword>
<keyword evidence="4" id="KW-0813">Transport</keyword>
<dbReference type="CDD" id="cd00081">
    <property type="entry name" value="Hint"/>
    <property type="match status" value="1"/>
</dbReference>
<protein>
    <submittedName>
        <fullName evidence="8">Calx-beta domain protein</fullName>
    </submittedName>
</protein>
<dbReference type="SUPFAM" id="SSF51294">
    <property type="entry name" value="Hedgehog/intein (Hint) domain"/>
    <property type="match status" value="1"/>
</dbReference>
<feature type="region of interest" description="Disordered" evidence="5">
    <location>
        <begin position="5630"/>
        <end position="5683"/>
    </location>
</feature>
<feature type="region of interest" description="Disordered" evidence="5">
    <location>
        <begin position="6295"/>
        <end position="6323"/>
    </location>
</feature>
<dbReference type="GO" id="GO:0007156">
    <property type="term" value="P:homophilic cell adhesion via plasma membrane adhesion molecules"/>
    <property type="evidence" value="ECO:0007669"/>
    <property type="project" value="InterPro"/>
</dbReference>
<feature type="compositionally biased region" description="Polar residues" evidence="5">
    <location>
        <begin position="5649"/>
        <end position="5668"/>
    </location>
</feature>
<evidence type="ECO:0000256" key="5">
    <source>
        <dbReference type="SAM" id="MobiDB-lite"/>
    </source>
</evidence>
<dbReference type="InterPro" id="IPR003644">
    <property type="entry name" value="Calx_beta"/>
</dbReference>
<feature type="transmembrane region" description="Helical" evidence="6">
    <location>
        <begin position="7489"/>
        <end position="7506"/>
    </location>
</feature>
<dbReference type="EMBL" id="CP037422">
    <property type="protein sequence ID" value="QDU09046.1"/>
    <property type="molecule type" value="Genomic_DNA"/>
</dbReference>
<evidence type="ECO:0000313" key="9">
    <source>
        <dbReference type="Proteomes" id="UP000318384"/>
    </source>
</evidence>
<feature type="region of interest" description="Disordered" evidence="5">
    <location>
        <begin position="5737"/>
        <end position="5772"/>
    </location>
</feature>
<dbReference type="Pfam" id="PF17892">
    <property type="entry name" value="Cadherin_5"/>
    <property type="match status" value="1"/>
</dbReference>
<dbReference type="GO" id="GO:0005509">
    <property type="term" value="F:calcium ion binding"/>
    <property type="evidence" value="ECO:0007669"/>
    <property type="project" value="InterPro"/>
</dbReference>
<dbReference type="Pfam" id="PF07591">
    <property type="entry name" value="PT-HINT"/>
    <property type="match status" value="1"/>
</dbReference>
<dbReference type="CDD" id="cd11304">
    <property type="entry name" value="Cadherin_repeat"/>
    <property type="match status" value="1"/>
</dbReference>
<keyword evidence="6" id="KW-1133">Transmembrane helix</keyword>
<dbReference type="RefSeq" id="WP_145174638.1">
    <property type="nucleotide sequence ID" value="NZ_CP037422.1"/>
</dbReference>
<name>A0A517WUW9_9PLAN</name>
<accession>A0A517WUW9</accession>
<evidence type="ECO:0000256" key="1">
    <source>
        <dbReference type="ARBA" id="ARBA00022729"/>
    </source>
</evidence>
<feature type="domain" description="Cadherin" evidence="7">
    <location>
        <begin position="3076"/>
        <end position="3169"/>
    </location>
</feature>
<dbReference type="Gene3D" id="2.60.40.2030">
    <property type="match status" value="7"/>
</dbReference>
<feature type="region of interest" description="Disordered" evidence="5">
    <location>
        <begin position="6710"/>
        <end position="6754"/>
    </location>
</feature>
<dbReference type="PANTHER" id="PTHR11878">
    <property type="entry name" value="SODIUM/CALCIUM EXCHANGER"/>
    <property type="match status" value="1"/>
</dbReference>
<reference evidence="8 9" key="1">
    <citation type="submission" date="2019-03" db="EMBL/GenBank/DDBJ databases">
        <title>Deep-cultivation of Planctomycetes and their phenomic and genomic characterization uncovers novel biology.</title>
        <authorList>
            <person name="Wiegand S."/>
            <person name="Jogler M."/>
            <person name="Boedeker C."/>
            <person name="Pinto D."/>
            <person name="Vollmers J."/>
            <person name="Rivas-Marin E."/>
            <person name="Kohn T."/>
            <person name="Peeters S.H."/>
            <person name="Heuer A."/>
            <person name="Rast P."/>
            <person name="Oberbeckmann S."/>
            <person name="Bunk B."/>
            <person name="Jeske O."/>
            <person name="Meyerdierks A."/>
            <person name="Storesund J.E."/>
            <person name="Kallscheuer N."/>
            <person name="Luecker S."/>
            <person name="Lage O.M."/>
            <person name="Pohl T."/>
            <person name="Merkel B.J."/>
            <person name="Hornburger P."/>
            <person name="Mueller R.-W."/>
            <person name="Bruemmer F."/>
            <person name="Labrenz M."/>
            <person name="Spormann A.M."/>
            <person name="Op den Camp H."/>
            <person name="Overmann J."/>
            <person name="Amann R."/>
            <person name="Jetten M.S.M."/>
            <person name="Mascher T."/>
            <person name="Medema M.H."/>
            <person name="Devos D.P."/>
            <person name="Kaster A.-K."/>
            <person name="Ovreas L."/>
            <person name="Rohde M."/>
            <person name="Galperin M.Y."/>
            <person name="Jogler C."/>
        </authorList>
    </citation>
    <scope>NUCLEOTIDE SEQUENCE [LARGE SCALE GENOMIC DNA]</scope>
    <source>
        <strain evidence="8 9">V202</strain>
    </source>
</reference>
<feature type="region of interest" description="Disordered" evidence="5">
    <location>
        <begin position="5966"/>
        <end position="6103"/>
    </location>
</feature>
<feature type="compositionally biased region" description="Low complexity" evidence="5">
    <location>
        <begin position="6013"/>
        <end position="6092"/>
    </location>
</feature>
<dbReference type="GO" id="GO:0030001">
    <property type="term" value="P:metal ion transport"/>
    <property type="evidence" value="ECO:0007669"/>
    <property type="project" value="TreeGrafter"/>
</dbReference>
<feature type="compositionally biased region" description="Low complexity" evidence="5">
    <location>
        <begin position="6551"/>
        <end position="6574"/>
    </location>
</feature>
<dbReference type="Pfam" id="PF25275">
    <property type="entry name" value="Golvesin_C"/>
    <property type="match status" value="6"/>
</dbReference>
<organism evidence="8 9">
    <name type="scientific">Gimesia aquarii</name>
    <dbReference type="NCBI Taxonomy" id="2527964"/>
    <lineage>
        <taxon>Bacteria</taxon>
        <taxon>Pseudomonadati</taxon>
        <taxon>Planctomycetota</taxon>
        <taxon>Planctomycetia</taxon>
        <taxon>Planctomycetales</taxon>
        <taxon>Planctomycetaceae</taxon>
        <taxon>Gimesia</taxon>
    </lineage>
</organism>
<keyword evidence="6" id="KW-0472">Membrane</keyword>
<feature type="region of interest" description="Disordered" evidence="5">
    <location>
        <begin position="6498"/>
        <end position="6593"/>
    </location>
</feature>
<dbReference type="SMART" id="SM00237">
    <property type="entry name" value="Calx_beta"/>
    <property type="match status" value="7"/>
</dbReference>
<feature type="compositionally biased region" description="Polar residues" evidence="5">
    <location>
        <begin position="6093"/>
        <end position="6103"/>
    </location>
</feature>
<dbReference type="InterPro" id="IPR033803">
    <property type="entry name" value="CBD-like_Golvesin-Xly"/>
</dbReference>
<feature type="region of interest" description="Disordered" evidence="5">
    <location>
        <begin position="5589"/>
        <end position="5612"/>
    </location>
</feature>
<gene>
    <name evidence="8" type="ORF">V202x_24170</name>
</gene>
<dbReference type="InterPro" id="IPR030934">
    <property type="entry name" value="Intein_C"/>
</dbReference>
<keyword evidence="1" id="KW-0732">Signal</keyword>
<feature type="region of interest" description="Disordered" evidence="5">
    <location>
        <begin position="6938"/>
        <end position="6991"/>
    </location>
</feature>
<feature type="compositionally biased region" description="Low complexity" evidence="5">
    <location>
        <begin position="5895"/>
        <end position="5913"/>
    </location>
</feature>
<feature type="region of interest" description="Disordered" evidence="5">
    <location>
        <begin position="5819"/>
        <end position="5854"/>
    </location>
</feature>
<dbReference type="NCBIfam" id="NF012211">
    <property type="entry name" value="tand_rpt_95"/>
    <property type="match status" value="3"/>
</dbReference>
<feature type="compositionally biased region" description="Polar residues" evidence="5">
    <location>
        <begin position="6517"/>
        <end position="6534"/>
    </location>
</feature>
<proteinExistence type="predicted"/>
<keyword evidence="4" id="KW-0406">Ion transport</keyword>
<dbReference type="GO" id="GO:0016020">
    <property type="term" value="C:membrane"/>
    <property type="evidence" value="ECO:0007669"/>
    <property type="project" value="InterPro"/>
</dbReference>
<evidence type="ECO:0000256" key="4">
    <source>
        <dbReference type="ARBA" id="ARBA00023065"/>
    </source>
</evidence>
<dbReference type="InterPro" id="IPR002126">
    <property type="entry name" value="Cadherin-like_dom"/>
</dbReference>
<feature type="compositionally biased region" description="Low complexity" evidence="5">
    <location>
        <begin position="5596"/>
        <end position="5612"/>
    </location>
</feature>
<feature type="compositionally biased region" description="Low complexity" evidence="5">
    <location>
        <begin position="5986"/>
        <end position="6003"/>
    </location>
</feature>
<dbReference type="NCBIfam" id="TIGR01965">
    <property type="entry name" value="VCBS_repeat"/>
    <property type="match status" value="4"/>
</dbReference>
<feature type="region of interest" description="Disordered" evidence="5">
    <location>
        <begin position="5895"/>
        <end position="5917"/>
    </location>
</feature>
<dbReference type="InterPro" id="IPR010221">
    <property type="entry name" value="VCBS_dom"/>
</dbReference>
<evidence type="ECO:0000259" key="7">
    <source>
        <dbReference type="PROSITE" id="PS50268"/>
    </source>
</evidence>
<feature type="compositionally biased region" description="Polar residues" evidence="5">
    <location>
        <begin position="6855"/>
        <end position="6875"/>
    </location>
</feature>
<feature type="compositionally biased region" description="Polar residues" evidence="5">
    <location>
        <begin position="6575"/>
        <end position="6593"/>
    </location>
</feature>
<feature type="region of interest" description="Disordered" evidence="5">
    <location>
        <begin position="6388"/>
        <end position="6436"/>
    </location>
</feature>
<feature type="compositionally biased region" description="Low complexity" evidence="5">
    <location>
        <begin position="6507"/>
        <end position="6516"/>
    </location>
</feature>
<feature type="compositionally biased region" description="Low complexity" evidence="5">
    <location>
        <begin position="6168"/>
        <end position="6205"/>
    </location>
</feature>
<feature type="compositionally biased region" description="Low complexity" evidence="5">
    <location>
        <begin position="5630"/>
        <end position="5648"/>
    </location>
</feature>
<dbReference type="InterPro" id="IPR036844">
    <property type="entry name" value="Hint_dom_sf"/>
</dbReference>
<evidence type="ECO:0000256" key="3">
    <source>
        <dbReference type="ARBA" id="ARBA00022837"/>
    </source>
</evidence>
<evidence type="ECO:0000256" key="6">
    <source>
        <dbReference type="SAM" id="Phobius"/>
    </source>
</evidence>
<feature type="transmembrane region" description="Helical" evidence="6">
    <location>
        <begin position="7613"/>
        <end position="7634"/>
    </location>
</feature>
<feature type="compositionally biased region" description="Low complexity" evidence="5">
    <location>
        <begin position="6938"/>
        <end position="6949"/>
    </location>
</feature>
<dbReference type="Proteomes" id="UP000318384">
    <property type="component" value="Chromosome"/>
</dbReference>
<dbReference type="InterPro" id="IPR038081">
    <property type="entry name" value="CalX-like_sf"/>
</dbReference>
<feature type="compositionally biased region" description="Polar residues" evidence="5">
    <location>
        <begin position="5737"/>
        <end position="5749"/>
    </location>
</feature>
<feature type="region of interest" description="Disordered" evidence="5">
    <location>
        <begin position="6791"/>
        <end position="6875"/>
    </location>
</feature>
<feature type="region of interest" description="Disordered" evidence="5">
    <location>
        <begin position="6158"/>
        <end position="6205"/>
    </location>
</feature>
<feature type="compositionally biased region" description="Polar residues" evidence="5">
    <location>
        <begin position="6710"/>
        <end position="6727"/>
    </location>
</feature>
<dbReference type="Gene3D" id="2.170.16.10">
    <property type="entry name" value="Hedgehog/Intein (Hint) domain"/>
    <property type="match status" value="1"/>
</dbReference>
<feature type="compositionally biased region" description="Low complexity" evidence="5">
    <location>
        <begin position="6396"/>
        <end position="6436"/>
    </location>
</feature>
<sequence>MLISNWLSALVSTIQRRPRYNSRARRAIRKRWQAIQQNCLSTVDRLEERTLLTAQIIDGTSAADDFQLQMNADGVTLEVWNDTTLVFSDLLTNVTELSINGGAGADTFTVDLSNGLPFPTGNINFDGEADGGSITLDTAGYAGSLTTVTHTLNSDTSGSISIDGQIISYTNTASLTDNLDTTNRIFDFAGAAETVTLSDHGTTNDGYSSIDSTLGAAVTFANTSSAVTVLSNTGSGADTINVQGLDSLNASSLTITGDADDDVNFQTNSTVMGSNDLTVNAQTITVSSGISSTSGAVSLTASRNIALNTTSSLTTVDGGITLVANSGGTTTGTFIGIDANNATIQSTGSGNVAFTSISGDGDGIYLYGGTSVTSTATGVSAGTISLNGTGGGAASYQHGILLIDASISSVDGAISLTGQGGGDGTAINNNGLYLHDSSISSTGTGVNAATITLDGTAGNGISINRGIRTAQFSLTSVDGDISITGQGAGDVTGSSNEGIVFGAPNTITSTGTAAISIHGLAGAGLTYNQGISVSSQNDISSVNADIMMISDGDLLFSTNSDITATSGNLQVTANYLSASNTGNMTINGTAVLSTGSGNIDLDAAGDISLTSLVATGTVTVDSTSGSILDNDDTNIDIVAATAALTAAGSIGTVANPLTTQMDAHTAVSGTSDVNINNRELFSISDTTANEDGTFTFTVSINHATDQNVTVLASTAYGTAGASDLTAISNQLMTIAAGQTSTTVTVSVTNDNVLENDETFTVVLSDPKYNGATNAARIAIGDGTATGTILNEDSIKIIDDGDVGFSISGPDWVHYNWSGYYQNDAYYILDGGSAATGANTASWAFSDLPAGTYRLSTHWLQGVDRADNVPYSVSGIVGGTVNGTFDMITLNADVTDDGVGWEDLGYFEVAQDGTLTVSISDNLVNGTIYASAMRLEKVKSTLSINDVSISEDAGTATFTVTLSEAVLGGVSVDWSTANGTATAGADYTAGSGTLNFTGTAGESQTITITLNDDFIAESDETFLVNLSNVVASETVGLVDPSGTGTIIDDDRVTIDGSAAADNFQLQMNADGLTLEVLNNSTLVYSGLLAEIAELNINGGAGADTFTVDLSNGLPFPTGNINFDGETDGGTLVLDTAGYTGSLTTVTHTLNSDTSGSISIDGQIINYTNTASLTDDLATTNRIFDFAGAAETVTLSDHGTSNDGFSNIDSTLGAAVTFANTSSAVTVLTNSGNGADTINVQGLDSLNASSLTITGDADDDVNFQTNSTVMGANDLTVNAQTITVSSGISSTSGAVSLTASRNIALTTTSSLTTVDGGITLLANDGGLTTGDFIGIDADNATIQSTGTGNISLTGFGGNSDDDYGIYLKSSNLLSTSTNVNAGTITLNGTGGTGTASNLGIFLNTNSIISSVMGGIQLTGQGTDGTGAGNVGVMVFNGSEISSTGTGINAATISIDGTGGASNFLGHGVKFHSNAASEPAKVTSIDGNISITGQGYNGAGTNHFGVELINTVISSLGTGINAATVTINGTGGNAAGERNYGVTLWSTTLTHDLITSVDGNIIVTGQGGAGAGGNHFGVLTTNGKISSTGTGVDAATITINGDGGTGGATNYGTFLFATDVKSQSGDITIIVEDDVVLGGNRSINTSSGDVTVTADNSVGNNGGFLFIYDDTWINAGTGNIDLNADGDIHLTSLISSGTVTVDSTSGSILDNGDERSDIFATTAILNALNSVGTVGNPLEANVVNLSGTGTNGGFHVNNSVYKRIIDDGDTGFSISPSGWTYLTQNIYYSDDSYYMSSGANPGVTASWEFTDLIAGTYRISGQWYADANRATNTEVTVSGIVGGNVVQTIDQQSLRADVTDNGFDWQDLGFFTVDAIGSITVTMANELADGYVIADAMRLEKVDSALSISDVSINEDEGTATFTVTSSLATGSAFSVDFATADGTATAGSDYTTTNGTLNFVGTAGETQTITVELSDDNTVELDENFFVNLSNVQATGLNIALTDSQATGTIFNNDTTVISLQNTNVSQLEGDGGTTQFDFVVNISNPLDIDFHFWSRAIDNTATEADGDFTDPHIGNWSTITAGATSTTVSYSVNGDTKIEADEIFSYAFPNTFYSSISPQTTLSTAYSNNISFEGGVTTLWGIGTIINEDYLKIIDDGDVGFSIDPSDWVYHSATGPYYYSEDSYYVAPGANPGVTASWEFDNLPAGTYRISGFWQTDPSRATNAQYTVSGIEGGSVTQTINQQNLTADVNDSGFDWQDLGFFTVDANGTINVTVSNDLADGHVMADAMRLEKVDGILSINDISIDEDAGTATFTVTSSLATGTAFSVDYTTADGTATAGSDYTATNGTLNFVGTAGETQTVTVVINNDPTQESDENFLVNLSNVQAGGLNVVLANSQGIGTIVNEDYLKIIDDGDTGFSIDPSDWVYHSATGPYYYSEDSYYVAPGANPGVTASWEFDNLPAGTYRISGFWQTDPSRATNAQYTVSGIEGGSVTQTINQQNLTADVNDSGFDWQDLGFFTVDANGTINVTVSNDLADGHVMADAMRLEKVDGILSINDISIDEDAGTATFTVTSSLATGTAFSVDYTTADGTATAGSDYTATNGTLNFVGTAGETQTVTVVINNDPTQESDENFLVNLSNVQAGGLNVVLADSQGIGTIVNEDYLKIIDDGDTGFSISPSGWTYLTQNIYYSDDTYYMSPGANPGVTANWEFTDLIAGTYRISGQWYADASRATNTEVTVSGIVGGDVVQTIDQQSLRADVTDNGFDWQDLGFFTVDANGSITVTMANELADGYVIADAMRLEKVDSALSISDVSINEDEGTATFTVTSSLATGSAFSVDFSTADGTATAGSDYTATNGTLNFVGTAGETQTVTVVINNDPTQESDENFLVNLSNVQAGGLNVVLADSQGIGTIVNEDYLKIIDDGDTGFSISPSGWTYLTQNIYYSDDTYYMSPGANPGVTASWEFTDLIAGTYRISGQWYADASRATNTEVTVSGIVGGDVVQTIDQQSLRADVTDNGFDWQDLGFFKIDTNGSITVTMANELADGYVIADAMRIEKVNSIPVAINESIAATEDGTTVTTSILASDLDTEDDPNSLTYNFITLPTEGSVTSNNDGTFTFDPETDFQDLATGETRQVTFSYTATDSHSAVSNTGIVTVTVTGVNDVPTVSALNTTTTEDDVSFSLDLLTGANDLDTTDILGVNGLTLVSGDASGITDNGTSLGIDPNAYTGLAAGEIEVITYTYNVTDGNGGSVPQTATITITGVNDVPTVSALNTEATEDDVSFSLDLLTGANDVDTTDILSMNGLTLVSGDASGITDNGTSLGIDPSAYQSLAVNESEVIVYHYNVIDNNGGSVVQTATITITGVNDAPAVGVAVNSEFTEDDVSFSLDLLTGANDLDTTDILGVNGLTLVSGDASGITDNGTSLGIDPNAYTGLAAGEIEIITYTYNVTDGNGGSVPQTVTITITGVNDVPTVSALNTAATEDDVSFSLDLLTGANDVDTTDILGVNGLTLVSGDASGITDNGTSLGIDPSAYQSLAANESEVIVYHYNVIDNNGGSVAQTATITITGVNDAPTVGVAVNSEFTEDAVSFSLDLLTGANDLDTTDILGVNGLTLVSGDASGITDNGTSLGIDPSAYTGLAAGEIEVITYTYNVTDGNGGSVPQTVTITITGVNDVPTVSALNTAATEDDVSFSLDLLTGANDLDTTDILGVNGLTLVSGDASGITDNGTSLGIDPNAYTGLAADEIEVITYTYNVTDGNGGSVPQTATITITGVNDAPIAIDDFFETDETTVLSTENVLNANPTTIDSDAEGQVLTVIAVDGGTIGTQFSLSSGALLTLNSTGNFSYDPNGQFDSLAAGETTIDTFDYTIDDGDGGTDMATATITITGSNATLSISDTTVNETDGTVGITLTLDKAVVEGFSVDWSTSDDTAIDGIDYISAIGTLNFAGNAGETQTITINLLQDSTVEITEQFFIHLDNALTASPHVSIPDDLGIATITEINQPPQVASLGLANDTGIQGDLITSNALITGVLTDSDQSNSTYEIQVDTDDDGIANLSFNNESEFFEADLQSYLTNGSVTIQVRIGEWDTQSASNIYGDWTSFTFTYNSTPAAGTPLISGLSLENDTDVDGDLITSDASISGMITDDGTNDEYFLHIDLDNDGFSDISVQQGPNQQFTYDLGDDIEAGEHTIQVRALGFITGDDGYIFGDWSTITFTYNPVTDVAIPVITGLSLENDTDIDGDLITSDATIKGMITDDGTNSEYTLQIDLDNDGFSDFSVAQGSNQQFTYDLGNDLEAGEHTIQVRALGLNSTENEYISGEWSTITFTYNPPLVVNAVIDSLELDTDSGTNDDQITVYSSFTGEVTTTEDFSNFTVQLDFENDGIVDSTTTLDLTGQFTVDPSASISSGNVTVAARLVDNTTGAIGDWTTLSFELITLPAYTLSDESVSISQDTVSDIDILTNASYRDHVSVAITSAPVNGTITTLTNEDLTRTFSYTPDENYTGTDTFTYSVTDILGNTTTATVTLTMFANAAPTAEDDTIETYETEPVTINVLTNDSDIDTDTFTLISVDEPLFGTIEVNPAGSDPGTIIYTPNTNFVGNESLKYTIEDEHGRTTTATLTISVVDRPAPELTGLALYNDTEFSNDLLTEDARVTGQVSSTRGVEFVRIQFDFDGDLEFDQTTDLNIAAINEFRYDVGLDVPYGDVSLYARAVEVDENGNVIETGDWNYLSFVYVENHDPLVDPEEIDPNADLVTNFVADIVTTALVRLTGQAANTNGGDEPVVEFDLNQDNEVDATTTVTAGAFSQDFTTEIGYGEITILARTKDWDTVNLEFIYSDWTELTITRDAPVNAVPVITQVGLVEDTDIDGDGITSNSSLTGTVTNSDGTANNLIVEYDLDGDQVLDGFVYTAATGTASFTMDFLSDQIPEGENTISVRAREWDANIEDYVYSTWSSVTFTYEPIVEILPGFDTIALVNDTDTPDDKITTDPRISAIVVGDLSDYEEKAVLFDIDQDGIADGRIDSIDAVTGEAIIDLTDYVNGSGEYVVSLQVWGWDDDTTSGYVGEWSDFTFTYEASVPGPPQVTNLELANDTDTPADNITSDPTLIGTVSYYDTDLLDGMLIEYDLDGDGLFDGSAVTTEGENGNFELDLSGHDLESGSLTIAVRAGVWDLGLLDFEYGDWSSITFTYEDPNGIDELPQVTSLALVNDTGTPGDGITSSTFISGVVTDADTDLSAIPIEFDVNGDGIAEGTTYTDVTGSGEFLFDAGPYLNGETTYTVQVRAAQWSDSKAEYDFGSWASLTFTYETEVLEELDGSEDSGQVDQGPFTPAEQAHAKFYTDSLEQPFTAETESSENAGVYRPEYDEAGDLIIDASFLVTIGVVNTNDSTPFTDTDTTTDVDGNITEVITDTLTTVVVVGTESVDGEWYWRKIVTTTYTIETNYTAIDGSGYELEQTGTYGYTIEAYGYNGNATYQVHEYRTDEFRNDQWTAAAPLTIYTNVGSQGYQTDGSGYKKANQDDLIKSGSTFVETQLIAESLFTTGNLAAPVVSDVDYTNADIGTQTTSSFTVSGSTGVGIDVVDPETDIVDDGQWSRDNSVSSVTDSNGDTTTTTTFGYSNSIITPISESVSTNTTTQNSATTSTTINHSSSLTGTKTETYSTSGSRTTYDDGTYSSSVSQSTTTNINDTYTLSYTKTVNLTDNTTPGDSITSTSTSTNNINRTRNYTYTVSTLTNRDTAGNTSVSGTISGASSTNYTSSNTSNSNSSGTSAQGDVTLSFMTNASSMASESGSQTINLSGTFSSGYANASTTKTIYEYSQGSTNSSNSASSSRSTPTTTGKSSSSNSSNSTYDSRINVTESTVGGVTSTNGSVYSQSLGGGINKHDHTVTTNIVTPTSSSSSFSYDNGSSTFSTRSSANGSIINGVLDITISTSYKVPLGEGKFARGGNSSFSSNVTDNSTANRTITTFSSGSTSNSTTGKFNIDNTTNTHTVGGNSTTTGTNSYDEQGKTKSSSSSSSLVTVVDTTSAGTTSNFSQNNSSSSSGKGQYSSSVSSNTGNGGTTSTTNHFESSGSGNSSTSSVTSTLSVTGSLQNGDGSSYQGTVDQSTVEDMINGTGSLQGSGHDSGNGVSSFALSTSTQTIQTSSFSKYDNESTITDGAGTFRDDNSLNTTTLTQSSAASTSTSSSSPQTGLTKSSTSSRTNSSASLLMEYSSSNGSGTYYADGSVASLTTSKYDSVENFTSNESSDSSQLVNLTDVNGVSGHRSSIKSSSVETTGLAEEHVSSSDQKFADGTSALQTGASGKSAITSVTNSSDHSEANTTDTSKANLTLTVVSHNYSDVTDNTKSINSAHQSSRGILGNTSWSTETYTASGQTSFDNSSVLTATKDANNYEQKTTTSEGMGTTSEGGSSSSESFADGTSTANSSYYSNTNGTSESTDIKIQNAKVTNTSNGITTQGTSHVHDEYNTNNVVTGSSLTINSSTPVNGIETVTVFSSSWSSGEDDWDYSSVSDSSQSGTATSPTDPNASTTINSSKSHKSLTRNGGGTFNESSSSTTTTQGTTSTTSSSSSSSSSYENKTVQDDNSNSKTTTLTSQGTKNIKIINSNNNKNYSEIKENMTTYSQSDTDINGNTTSSTGTTGKDPSSTDETSEDIGNGGTIIFSGPVAEISGFSKWSSTDNSRTEIDGALSIIEKTTEVVGSSNFKALVSTQTDTDSAGNTTDSGTAFSKSHKNEKTTVTQESETKQKKAQWSQSNKAFLDRVEKRKSVDMDHDITDGFAVLEFDTNGNEVWSGQKTSDTTDYHEKYKKTSLNTPNTDPYEEDTNGNGVNEKHTISVSTSTEEKSKETIKNKTSSTLNSNGEYASPEDQSYNGDPSTVTYKHEASSISTVKNTHKWEEEVDSGNLITKTIVITTNTVPSAGHTYKHEIYDSGEFDKIEKTTTSGSESTNSTFIEKTVKSSGRVDTETTTSSSKSSHKDVRTTKGVSNGSGGNTVTTSIKFEHVSETKSGLEIDIVVPEVTSSYPIDINKDGSIVTGTYEEKYSGYDYFSKETTNTTKNEQSWDEATQTVNGTNTKKSNTKLESATERTNTTDIVAPGMSFSASEVYTAERKSTYDATATQTYSIAPGDVLSTSSITGTATVNIYGSYFDEGHTTGDSYYLEMDYTDPENPVSVQVPVSAYSYGTTTVEVSFTGSYDVVSESLQNLGTPTSTIKDISTDFDEEYAYLIPNYYTYNTGAAFFEGSYNTLSHSHPIWISNTYDFDTLETTGMGGYSTFAEIEALNPSFLDGLLAGLNESFTSALLPPGLAGILALSGVSAEEFLTQLANDYEDGSLFDRGLGAIDGFLDTINPFDSLLSIPDIGPLYGNLDDYQSGYTVGAVAGVVTSIAVGAFGPGLVQCGSLAQKALIAYEVADIAGGLATAGQSISNGNFGMSDVLAIGGAALSAGGLKKAFSQCFTEDMCFAEGPVEVIDAGWSTELTTKELPGSKEEDLGFVWFIVGMTITGFGVMQVRRLRRKSLFDFQPAHANPHDLIFSDHKALDDILYQPKESGNPKQDAFFSIHQPARENTGLASPYSMIKAKQADHQPETTFNTNPTLKKAENKLKPKARKAKPMSFLMRLFAILLCFSIGGFCLFQSDSKQPAIASIAQNEQAATQNIPPLKPSEYKLKSVADYQVGDTIMAFNHETGQREQKTVTQTFKRQVDHLRILEVEGEDGTTQTIKTTNEHPFWSSAANEYVEAKHLKPGTKLQGANGHFITVKSTRYEPHPEGITVYNVEVKGPHNYFVAENGYRGPPVLAHNTCEPKPFAIGVKEHLDDFTKRNNATNYKSFADPDDWKAGIKDRFSDKNQKILVNLQGPGGVEINAWDSVTKVASNRGTHTDWEIFQIYSNPEMWGRVEWFVGLIKRSNPFE</sequence>